<feature type="transmembrane region" description="Helical" evidence="5">
    <location>
        <begin position="46"/>
        <end position="66"/>
    </location>
</feature>
<evidence type="ECO:0000259" key="6">
    <source>
        <dbReference type="Pfam" id="PF04932"/>
    </source>
</evidence>
<dbReference type="InterPro" id="IPR051533">
    <property type="entry name" value="WaaL-like"/>
</dbReference>
<evidence type="ECO:0000256" key="1">
    <source>
        <dbReference type="ARBA" id="ARBA00004141"/>
    </source>
</evidence>
<dbReference type="PANTHER" id="PTHR37422">
    <property type="entry name" value="TEICHURONIC ACID BIOSYNTHESIS PROTEIN TUAE"/>
    <property type="match status" value="1"/>
</dbReference>
<dbReference type="Proteomes" id="UP000178999">
    <property type="component" value="Unassembled WGS sequence"/>
</dbReference>
<reference evidence="7 8" key="1">
    <citation type="journal article" date="2016" name="Nat. Commun.">
        <title>Thousands of microbial genomes shed light on interconnected biogeochemical processes in an aquifer system.</title>
        <authorList>
            <person name="Anantharaman K."/>
            <person name="Brown C.T."/>
            <person name="Hug L.A."/>
            <person name="Sharon I."/>
            <person name="Castelle C.J."/>
            <person name="Probst A.J."/>
            <person name="Thomas B.C."/>
            <person name="Singh A."/>
            <person name="Wilkins M.J."/>
            <person name="Karaoz U."/>
            <person name="Brodie E.L."/>
            <person name="Williams K.H."/>
            <person name="Hubbard S.S."/>
            <person name="Banfield J.F."/>
        </authorList>
    </citation>
    <scope>NUCLEOTIDE SEQUENCE [LARGE SCALE GENOMIC DNA]</scope>
</reference>
<organism evidence="7 8">
    <name type="scientific">Candidatus Woesebacteria bacterium RIFOXYB1_FULL_38_16</name>
    <dbReference type="NCBI Taxonomy" id="1802538"/>
    <lineage>
        <taxon>Bacteria</taxon>
        <taxon>Candidatus Woeseibacteriota</taxon>
    </lineage>
</organism>
<comment type="subcellular location">
    <subcellularLocation>
        <location evidence="1">Membrane</location>
        <topology evidence="1">Multi-pass membrane protein</topology>
    </subcellularLocation>
</comment>
<evidence type="ECO:0000256" key="4">
    <source>
        <dbReference type="ARBA" id="ARBA00023136"/>
    </source>
</evidence>
<dbReference type="AlphaFoldDB" id="A0A1F8CUR7"/>
<feature type="domain" description="O-antigen ligase-related" evidence="6">
    <location>
        <begin position="235"/>
        <end position="394"/>
    </location>
</feature>
<evidence type="ECO:0000256" key="3">
    <source>
        <dbReference type="ARBA" id="ARBA00022989"/>
    </source>
</evidence>
<feature type="transmembrane region" description="Helical" evidence="5">
    <location>
        <begin position="134"/>
        <end position="154"/>
    </location>
</feature>
<keyword evidence="3 5" id="KW-1133">Transmembrane helix</keyword>
<protein>
    <recommendedName>
        <fullName evidence="6">O-antigen ligase-related domain-containing protein</fullName>
    </recommendedName>
</protein>
<dbReference type="PANTHER" id="PTHR37422:SF13">
    <property type="entry name" value="LIPOPOLYSACCHARIDE BIOSYNTHESIS PROTEIN PA4999-RELATED"/>
    <property type="match status" value="1"/>
</dbReference>
<proteinExistence type="predicted"/>
<feature type="transmembrane region" description="Helical" evidence="5">
    <location>
        <begin position="442"/>
        <end position="459"/>
    </location>
</feature>
<accession>A0A1F8CUR7</accession>
<feature type="transmembrane region" description="Helical" evidence="5">
    <location>
        <begin position="250"/>
        <end position="266"/>
    </location>
</feature>
<dbReference type="EMBL" id="MGHY01000018">
    <property type="protein sequence ID" value="OGM79315.1"/>
    <property type="molecule type" value="Genomic_DNA"/>
</dbReference>
<keyword evidence="4 5" id="KW-0472">Membrane</keyword>
<evidence type="ECO:0000313" key="8">
    <source>
        <dbReference type="Proteomes" id="UP000178999"/>
    </source>
</evidence>
<gene>
    <name evidence="7" type="ORF">A2382_00850</name>
</gene>
<dbReference type="InterPro" id="IPR007016">
    <property type="entry name" value="O-antigen_ligase-rel_domated"/>
</dbReference>
<feature type="transmembrane region" description="Helical" evidence="5">
    <location>
        <begin position="21"/>
        <end position="40"/>
    </location>
</feature>
<feature type="transmembrane region" description="Helical" evidence="5">
    <location>
        <begin position="417"/>
        <end position="436"/>
    </location>
</feature>
<evidence type="ECO:0000256" key="2">
    <source>
        <dbReference type="ARBA" id="ARBA00022692"/>
    </source>
</evidence>
<feature type="transmembrane region" description="Helical" evidence="5">
    <location>
        <begin position="194"/>
        <end position="213"/>
    </location>
</feature>
<dbReference type="GO" id="GO:0016020">
    <property type="term" value="C:membrane"/>
    <property type="evidence" value="ECO:0007669"/>
    <property type="project" value="UniProtKB-SubCell"/>
</dbReference>
<dbReference type="STRING" id="1802538.A2382_00850"/>
<feature type="transmembrane region" description="Helical" evidence="5">
    <location>
        <begin position="105"/>
        <end position="125"/>
    </location>
</feature>
<evidence type="ECO:0000313" key="7">
    <source>
        <dbReference type="EMBL" id="OGM79315.1"/>
    </source>
</evidence>
<name>A0A1F8CUR7_9BACT</name>
<keyword evidence="2 5" id="KW-0812">Transmembrane</keyword>
<dbReference type="Pfam" id="PF04932">
    <property type="entry name" value="Wzy_C"/>
    <property type="match status" value="1"/>
</dbReference>
<feature type="transmembrane region" description="Helical" evidence="5">
    <location>
        <begin position="386"/>
        <end position="405"/>
    </location>
</feature>
<feature type="transmembrane region" description="Helical" evidence="5">
    <location>
        <begin position="271"/>
        <end position="290"/>
    </location>
</feature>
<evidence type="ECO:0000256" key="5">
    <source>
        <dbReference type="SAM" id="Phobius"/>
    </source>
</evidence>
<comment type="caution">
    <text evidence="7">The sequence shown here is derived from an EMBL/GenBank/DDBJ whole genome shotgun (WGS) entry which is preliminary data.</text>
</comment>
<sequence length="467" mass="52487">MKKLFGKYNAIIQGNIGINKYLAGLLLFVIPLYQKFPFVAIPGSQVFLRLEDVMIAVIFVVWLIIAGKDIKLFAKEKVTRAFFVFWLAGLLSLLSAMLLTKTVGFIGVLHFLRRIEYMIVFYIGISAVKQRSDLVFLIKCLMIVVAGIFIYGVGQKYLQWPVIMTQNSEYAKGIALRYVSGGHLISTFAGHYDLASTMIIVLPLLLALTFSSSKILSILKINLSLVWLRVTFGGLFVMGLWLLVNSASRISMASYFIVIFMIMIMIKRIKYIPLVFVFSLVLMSTSSNLMDRYTRLIKATTMRVLGITTEEKSSFVGLFEVYAAEEEVEIVTQQPIYEDRSSSIRFNVEWPRAIRALMKNPILGTGYSSLTLATDNDYLRILGETGVLGFLSFMLVVASVIWELVKNFSFKLQSIESIFLASVIAGIPGVAINMVFIDILEASKFAIIFWLFLGMAVAASRMKKTND</sequence>
<feature type="transmembrane region" description="Helical" evidence="5">
    <location>
        <begin position="78"/>
        <end position="99"/>
    </location>
</feature>
<feature type="transmembrane region" description="Helical" evidence="5">
    <location>
        <begin position="225"/>
        <end position="244"/>
    </location>
</feature>